<protein>
    <recommendedName>
        <fullName evidence="1">DUF7102 domain-containing protein</fullName>
    </recommendedName>
</protein>
<dbReference type="EMBL" id="PXOG01000021">
    <property type="protein sequence ID" value="RGP80866.1"/>
    <property type="molecule type" value="Genomic_DNA"/>
</dbReference>
<gene>
    <name evidence="2" type="ORF">FLONG3_1014</name>
</gene>
<dbReference type="Proteomes" id="UP000266234">
    <property type="component" value="Unassembled WGS sequence"/>
</dbReference>
<proteinExistence type="predicted"/>
<dbReference type="Pfam" id="PF23394">
    <property type="entry name" value="DUF7102"/>
    <property type="match status" value="1"/>
</dbReference>
<feature type="domain" description="DUF7102" evidence="1">
    <location>
        <begin position="521"/>
        <end position="612"/>
    </location>
</feature>
<dbReference type="InterPro" id="IPR055528">
    <property type="entry name" value="DUF7102"/>
</dbReference>
<comment type="caution">
    <text evidence="2">The sequence shown here is derived from an EMBL/GenBank/DDBJ whole genome shotgun (WGS) entry which is preliminary data.</text>
</comment>
<evidence type="ECO:0000313" key="3">
    <source>
        <dbReference type="Proteomes" id="UP000266234"/>
    </source>
</evidence>
<keyword evidence="3" id="KW-1185">Reference proteome</keyword>
<evidence type="ECO:0000313" key="2">
    <source>
        <dbReference type="EMBL" id="RGP80866.1"/>
    </source>
</evidence>
<organism evidence="2 3">
    <name type="scientific">Fusarium longipes</name>
    <dbReference type="NCBI Taxonomy" id="694270"/>
    <lineage>
        <taxon>Eukaryota</taxon>
        <taxon>Fungi</taxon>
        <taxon>Dikarya</taxon>
        <taxon>Ascomycota</taxon>
        <taxon>Pezizomycotina</taxon>
        <taxon>Sordariomycetes</taxon>
        <taxon>Hypocreomycetidae</taxon>
        <taxon>Hypocreales</taxon>
        <taxon>Nectriaceae</taxon>
        <taxon>Fusarium</taxon>
    </lineage>
</organism>
<reference evidence="2 3" key="1">
    <citation type="journal article" date="2018" name="PLoS Pathog.">
        <title>Evolution of structural diversity of trichothecenes, a family of toxins produced by plant pathogenic and entomopathogenic fungi.</title>
        <authorList>
            <person name="Proctor R.H."/>
            <person name="McCormick S.P."/>
            <person name="Kim H.S."/>
            <person name="Cardoza R.E."/>
            <person name="Stanley A.M."/>
            <person name="Lindo L."/>
            <person name="Kelly A."/>
            <person name="Brown D.W."/>
            <person name="Lee T."/>
            <person name="Vaughan M.M."/>
            <person name="Alexander N.J."/>
            <person name="Busman M."/>
            <person name="Gutierrez S."/>
        </authorList>
    </citation>
    <scope>NUCLEOTIDE SEQUENCE [LARGE SCALE GENOMIC DNA]</scope>
    <source>
        <strain evidence="2 3">NRRL 20695</strain>
    </source>
</reference>
<dbReference type="OrthoDB" id="3647246at2759"/>
<evidence type="ECO:0000259" key="1">
    <source>
        <dbReference type="Pfam" id="PF23394"/>
    </source>
</evidence>
<accession>A0A395T8S9</accession>
<sequence length="617" mass="69343">MSAAPVSTMGNRAVIEHDPEEILFYDHQGAPYRFQDQIHQLQKTAESTQPGRMVEQAGLVSTNLPRPKISFEPSVKHEDHKASADPSVSDFSVFSFLKRIRQLRVPPESLDLGYNTRGEVEEYLHSIQLARSCNIFIEWLPLAQVGIENDEGLEFPSTVSRWQTLALRKMEVSETPAPALDVVSTYDTDFLADTYTPIQIRDTFNLRDCSSPYLNPVSPPLSPASEPYEPFVLESDVAVMELTSEPSSPANAAIERLQSNAESGYLAHRPPRSPCKFSSPPTVRAAFIAPKAKKMDEFKLELKLLSSDYELNSKSDYLAVTSASSIRGPQSPLQSEDKQEGLFEEAYQTFLDSKHNQTKKLLDQERPNPADSLLRLPIPAADFDIPKPEWATHLSSSKEQFRWLAHELPSAFENPIFEGMVSHWIRPEDLPVEKVHKPFSMPSLDDLLGSHRQTLRGQADDRVKKRLLVDIDSTTATTTELTPLYQSSGIGMCIDTQEDVQRDLKRAPAPLVAMPSENCRYIVSMNLDRNILSFIERSWPQIELIDRDFAQLDTIVWPPGQVQRNVSISPLAFEADVPLCPAAGLIVTTMLRVKQRPLPGTTAMSSFRERVKLYERG</sequence>
<name>A0A395T8S9_9HYPO</name>
<dbReference type="AlphaFoldDB" id="A0A395T8S9"/>